<dbReference type="PANTHER" id="PTHR33154:SF32">
    <property type="entry name" value="TRANSCRIPTIONAL REGULATORY PROTEIN"/>
    <property type="match status" value="1"/>
</dbReference>
<dbReference type="CDD" id="cd00090">
    <property type="entry name" value="HTH_ARSR"/>
    <property type="match status" value="1"/>
</dbReference>
<dbReference type="InterPro" id="IPR011991">
    <property type="entry name" value="ArsR-like_HTH"/>
</dbReference>
<keyword evidence="2" id="KW-0238">DNA-binding</keyword>
<keyword evidence="6" id="KW-1185">Reference proteome</keyword>
<evidence type="ECO:0000256" key="3">
    <source>
        <dbReference type="ARBA" id="ARBA00023163"/>
    </source>
</evidence>
<dbReference type="EMBL" id="VITK01000009">
    <property type="protein sequence ID" value="TWA93560.1"/>
    <property type="molecule type" value="Genomic_DNA"/>
</dbReference>
<proteinExistence type="predicted"/>
<evidence type="ECO:0000259" key="4">
    <source>
        <dbReference type="PROSITE" id="PS50987"/>
    </source>
</evidence>
<protein>
    <submittedName>
        <fullName evidence="5">ArsR family transcriptional regulator</fullName>
    </submittedName>
</protein>
<dbReference type="GO" id="GO:0003677">
    <property type="term" value="F:DNA binding"/>
    <property type="evidence" value="ECO:0007669"/>
    <property type="project" value="UniProtKB-KW"/>
</dbReference>
<evidence type="ECO:0000256" key="1">
    <source>
        <dbReference type="ARBA" id="ARBA00023015"/>
    </source>
</evidence>
<dbReference type="RefSeq" id="WP_063694275.1">
    <property type="nucleotide sequence ID" value="NZ_LVEM01000006.1"/>
</dbReference>
<feature type="domain" description="HTH arsR-type" evidence="4">
    <location>
        <begin position="1"/>
        <end position="100"/>
    </location>
</feature>
<dbReference type="InterPro" id="IPR001845">
    <property type="entry name" value="HTH_ArsR_DNA-bd_dom"/>
</dbReference>
<reference evidence="5 6" key="1">
    <citation type="submission" date="2019-06" db="EMBL/GenBank/DDBJ databases">
        <title>Genomic Encyclopedia of Type Strains, Phase IV (KMG-V): Genome sequencing to study the core and pangenomes of soil and plant-associated prokaryotes.</title>
        <authorList>
            <person name="Whitman W."/>
        </authorList>
    </citation>
    <scope>NUCLEOTIDE SEQUENCE [LARGE SCALE GENOMIC DNA]</scope>
    <source>
        <strain evidence="5 6">BR 510</strain>
    </source>
</reference>
<name>A0A560D8X5_9BRAD</name>
<organism evidence="5 6">
    <name type="scientific">Bradyrhizobium stylosanthis</name>
    <dbReference type="NCBI Taxonomy" id="1803665"/>
    <lineage>
        <taxon>Bacteria</taxon>
        <taxon>Pseudomonadati</taxon>
        <taxon>Pseudomonadota</taxon>
        <taxon>Alphaproteobacteria</taxon>
        <taxon>Hyphomicrobiales</taxon>
        <taxon>Nitrobacteraceae</taxon>
        <taxon>Bradyrhizobium</taxon>
    </lineage>
</organism>
<gene>
    <name evidence="5" type="ORF">FBZ96_10910</name>
</gene>
<accession>A0A560D8X5</accession>
<evidence type="ECO:0000313" key="5">
    <source>
        <dbReference type="EMBL" id="TWA93560.1"/>
    </source>
</evidence>
<evidence type="ECO:0000256" key="2">
    <source>
        <dbReference type="ARBA" id="ARBA00023125"/>
    </source>
</evidence>
<dbReference type="PANTHER" id="PTHR33154">
    <property type="entry name" value="TRANSCRIPTIONAL REGULATOR, ARSR FAMILY"/>
    <property type="match status" value="1"/>
</dbReference>
<dbReference type="PROSITE" id="PS50987">
    <property type="entry name" value="HTH_ARSR_2"/>
    <property type="match status" value="1"/>
</dbReference>
<dbReference type="InterPro" id="IPR051081">
    <property type="entry name" value="HTH_MetalResp_TranReg"/>
</dbReference>
<evidence type="ECO:0000313" key="6">
    <source>
        <dbReference type="Proteomes" id="UP000319949"/>
    </source>
</evidence>
<comment type="caution">
    <text evidence="5">The sequence shown here is derived from an EMBL/GenBank/DDBJ whole genome shotgun (WGS) entry which is preliminary data.</text>
</comment>
<dbReference type="InterPro" id="IPR036390">
    <property type="entry name" value="WH_DNA-bd_sf"/>
</dbReference>
<dbReference type="InterPro" id="IPR036388">
    <property type="entry name" value="WH-like_DNA-bd_sf"/>
</dbReference>
<dbReference type="Gene3D" id="1.10.10.10">
    <property type="entry name" value="Winged helix-like DNA-binding domain superfamily/Winged helix DNA-binding domain"/>
    <property type="match status" value="1"/>
</dbReference>
<dbReference type="STRING" id="1803665.GCA_001641335_07682"/>
<dbReference type="AlphaFoldDB" id="A0A560D8X5"/>
<keyword evidence="1" id="KW-0805">Transcription regulation</keyword>
<dbReference type="GO" id="GO:0003700">
    <property type="term" value="F:DNA-binding transcription factor activity"/>
    <property type="evidence" value="ECO:0007669"/>
    <property type="project" value="InterPro"/>
</dbReference>
<sequence>MKFALALRALANERRLQILDWLRDPRKHFREQADGDLVEDGVCGLLIAEKLGVSAPTVSEHMRVLTAAKLVRAKRVKQWTMYRRNEAAIATIKRAIQDGL</sequence>
<dbReference type="OrthoDB" id="9790747at2"/>
<dbReference type="SMART" id="SM00418">
    <property type="entry name" value="HTH_ARSR"/>
    <property type="match status" value="1"/>
</dbReference>
<dbReference type="Proteomes" id="UP000319949">
    <property type="component" value="Unassembled WGS sequence"/>
</dbReference>
<dbReference type="SUPFAM" id="SSF46785">
    <property type="entry name" value="Winged helix' DNA-binding domain"/>
    <property type="match status" value="1"/>
</dbReference>
<keyword evidence="3" id="KW-0804">Transcription</keyword>